<sequence length="448" mass="49903">MSEYRLTVYLEQFQRPVGTLVGYEDYTLHFSYERAYGELEDALPLSLRMPLSQSEYTDLACRAFFQNLLLEGRRLDQVADREGLDRDNVAGLLSHLGQECPGAISIVPEGNPPGKQPGIIPDDYREIEANELAAEVRAMHEGKPPRRNRRISLAGVQGKLAVTVGEDGRLYETAEGVGAPTTHVLKVGDPDYHALVENEYICLKLARRLGLDAAHATIGYADDVPYLLVERFDRYRDSNGYIHRRHQEDTCQALGLPGTLKYEEHGHGDRRATLDGIFDLLGETVSPIEARQAMISITVFNYLIANFDAHAKNFALLYQGRRPHLAPFYDIVSTGVYPDTSKSFALSIGGKQDYDEIGGNEWGAFLNESGIRTNGAQKRVLNRTIKPLVEGVLPELDTLLEEENLEHRGRRIRNLVGAGIRNLNDAFGWSVPADTDAPVATPPGWRMS</sequence>
<dbReference type="Pfam" id="PF13657">
    <property type="entry name" value="Couple_hipA"/>
    <property type="match status" value="1"/>
</dbReference>
<organism evidence="6 7">
    <name type="scientific">Rhodovibrio salinarum</name>
    <dbReference type="NCBI Taxonomy" id="1087"/>
    <lineage>
        <taxon>Bacteria</taxon>
        <taxon>Pseudomonadati</taxon>
        <taxon>Pseudomonadota</taxon>
        <taxon>Alphaproteobacteria</taxon>
        <taxon>Rhodospirillales</taxon>
        <taxon>Rhodovibrionaceae</taxon>
        <taxon>Rhodovibrio</taxon>
    </lineage>
</organism>
<keyword evidence="3" id="KW-0418">Kinase</keyword>
<reference evidence="6" key="1">
    <citation type="submission" date="2017-08" db="EMBL/GenBank/DDBJ databases">
        <authorList>
            <person name="Imhoff J.F."/>
            <person name="Rahn T."/>
            <person name="Kuenzel S."/>
            <person name="Neulinger S.C."/>
        </authorList>
    </citation>
    <scope>NUCLEOTIDE SEQUENCE</scope>
    <source>
        <strain evidence="6">DSM 9154</strain>
    </source>
</reference>
<comment type="similarity">
    <text evidence="1">Belongs to the HipA Ser/Thr kinase family.</text>
</comment>
<dbReference type="AlphaFoldDB" id="A0A934UYN3"/>
<reference evidence="6" key="2">
    <citation type="journal article" date="2020" name="Microorganisms">
        <title>Osmotic Adaptation and Compatible Solute Biosynthesis of Phototrophic Bacteria as Revealed from Genome Analyses.</title>
        <authorList>
            <person name="Imhoff J.F."/>
            <person name="Rahn T."/>
            <person name="Kunzel S."/>
            <person name="Keller A."/>
            <person name="Neulinger S.C."/>
        </authorList>
    </citation>
    <scope>NUCLEOTIDE SEQUENCE</scope>
    <source>
        <strain evidence="6">DSM 9154</strain>
    </source>
</reference>
<dbReference type="InterPro" id="IPR052028">
    <property type="entry name" value="HipA_Ser/Thr_kinase"/>
</dbReference>
<name>A0A934UYN3_9PROT</name>
<evidence type="ECO:0000256" key="3">
    <source>
        <dbReference type="ARBA" id="ARBA00022777"/>
    </source>
</evidence>
<dbReference type="InterPro" id="IPR017508">
    <property type="entry name" value="HipA_N1"/>
</dbReference>
<evidence type="ECO:0000256" key="2">
    <source>
        <dbReference type="ARBA" id="ARBA00022679"/>
    </source>
</evidence>
<dbReference type="Pfam" id="PF07804">
    <property type="entry name" value="HipA_C"/>
    <property type="match status" value="1"/>
</dbReference>
<dbReference type="GO" id="GO:0005829">
    <property type="term" value="C:cytosol"/>
    <property type="evidence" value="ECO:0007669"/>
    <property type="project" value="TreeGrafter"/>
</dbReference>
<gene>
    <name evidence="6" type="ORF">CKO21_03150</name>
</gene>
<feature type="domain" description="HipA-like C-terminal" evidence="4">
    <location>
        <begin position="151"/>
        <end position="378"/>
    </location>
</feature>
<evidence type="ECO:0000256" key="1">
    <source>
        <dbReference type="ARBA" id="ARBA00010164"/>
    </source>
</evidence>
<dbReference type="RefSeq" id="WP_051432327.1">
    <property type="nucleotide sequence ID" value="NZ_NRRE01000012.1"/>
</dbReference>
<dbReference type="PANTHER" id="PTHR37419:SF1">
    <property type="entry name" value="SERINE_THREONINE-PROTEIN KINASE TOXIN HIPA"/>
    <property type="match status" value="1"/>
</dbReference>
<evidence type="ECO:0000313" key="7">
    <source>
        <dbReference type="Proteomes" id="UP000778970"/>
    </source>
</evidence>
<dbReference type="InterPro" id="IPR012893">
    <property type="entry name" value="HipA-like_C"/>
</dbReference>
<dbReference type="PANTHER" id="PTHR37419">
    <property type="entry name" value="SERINE/THREONINE-PROTEIN KINASE TOXIN HIPA"/>
    <property type="match status" value="1"/>
</dbReference>
<evidence type="ECO:0000259" key="4">
    <source>
        <dbReference type="Pfam" id="PF07804"/>
    </source>
</evidence>
<comment type="caution">
    <text evidence="6">The sequence shown here is derived from an EMBL/GenBank/DDBJ whole genome shotgun (WGS) entry which is preliminary data.</text>
</comment>
<dbReference type="NCBIfam" id="TIGR03071">
    <property type="entry name" value="couple_hipA"/>
    <property type="match status" value="1"/>
</dbReference>
<protein>
    <submittedName>
        <fullName evidence="6">Type II toxin-antitoxin system HipA family toxin</fullName>
    </submittedName>
</protein>
<keyword evidence="7" id="KW-1185">Reference proteome</keyword>
<accession>A0A934UYN3</accession>
<evidence type="ECO:0000259" key="5">
    <source>
        <dbReference type="Pfam" id="PF13657"/>
    </source>
</evidence>
<proteinExistence type="inferred from homology"/>
<dbReference type="Proteomes" id="UP000778970">
    <property type="component" value="Unassembled WGS sequence"/>
</dbReference>
<dbReference type="Gene3D" id="1.10.1070.20">
    <property type="match status" value="1"/>
</dbReference>
<keyword evidence="2" id="KW-0808">Transferase</keyword>
<evidence type="ECO:0000313" key="6">
    <source>
        <dbReference type="EMBL" id="MBK1696237.1"/>
    </source>
</evidence>
<dbReference type="CDD" id="cd17793">
    <property type="entry name" value="HipA"/>
    <property type="match status" value="1"/>
</dbReference>
<feature type="domain" description="HipA N-terminal subdomain 1" evidence="5">
    <location>
        <begin position="8"/>
        <end position="106"/>
    </location>
</feature>
<dbReference type="EMBL" id="NRRE01000012">
    <property type="protein sequence ID" value="MBK1696237.1"/>
    <property type="molecule type" value="Genomic_DNA"/>
</dbReference>
<dbReference type="GO" id="GO:0004674">
    <property type="term" value="F:protein serine/threonine kinase activity"/>
    <property type="evidence" value="ECO:0007669"/>
    <property type="project" value="TreeGrafter"/>
</dbReference>